<sequence length="375" mass="42360">MRADWPRPRGAIAIHGDRRMQHARAAVQKPGNQRRFEPMMLCGVRISDHPASRSTQPAAGWQASARTLLRAFAFALTCLFVSTGAHAQSTNPITPASSGTSVGCADVATSDTVSVDVNRFRCLTAREQAALLRTWIENHSLLSLTDAQILSLMDAMKPDAFVEYARSDMVPDDACEYRMFRQERISGRWSDRPDHMVIRYQDTPRKVYAKWLPDGAHAGQEILYDETRDPDSVVGHLGGVLRIVTGKIAIDGPFAHTQSRHSVRDLGLQYIARTIEHDARSFREEGLTEKPTRIELMNVHGARLLAWTWTAPSGPPAHYAQRVRLLFDLQHPWPSGEAAWNERGDLLEMIHFEDVVPRHWSEPIFDRRNPEYGFH</sequence>
<dbReference type="AlphaFoldDB" id="A0A6N6W3H0"/>
<gene>
    <name evidence="1" type="ORF">FSO04_38440</name>
</gene>
<dbReference type="OrthoDB" id="8959033at2"/>
<evidence type="ECO:0000313" key="2">
    <source>
        <dbReference type="Proteomes" id="UP000463700"/>
    </source>
</evidence>
<name>A0A6N6W3H0_9BURK</name>
<dbReference type="Proteomes" id="UP000463700">
    <property type="component" value="Unassembled WGS sequence"/>
</dbReference>
<dbReference type="Pfam" id="PF07608">
    <property type="entry name" value="DUF1571"/>
    <property type="match status" value="1"/>
</dbReference>
<accession>A0A6N6W3H0</accession>
<comment type="caution">
    <text evidence="1">The sequence shown here is derived from an EMBL/GenBank/DDBJ whole genome shotgun (WGS) entry which is preliminary data.</text>
</comment>
<organism evidence="1 2">
    <name type="scientific">Paraburkholderia madseniana</name>
    <dbReference type="NCBI Taxonomy" id="2599607"/>
    <lineage>
        <taxon>Bacteria</taxon>
        <taxon>Pseudomonadati</taxon>
        <taxon>Pseudomonadota</taxon>
        <taxon>Betaproteobacteria</taxon>
        <taxon>Burkholderiales</taxon>
        <taxon>Burkholderiaceae</taxon>
        <taxon>Paraburkholderia</taxon>
    </lineage>
</organism>
<reference evidence="1 2" key="1">
    <citation type="journal article" date="2020" name="Int. J. Syst. Evol. Microbiol.">
        <title>Paraburkholderia madseniana sp. nov., a phenolic acid-degrading bacterium isolated from acidic forest soil.</title>
        <authorList>
            <person name="Wilhelm R.C."/>
            <person name="Murphy S.J.L."/>
            <person name="Feriancek N.M."/>
            <person name="Karasz D.C."/>
            <person name="DeRito C.M."/>
            <person name="Newman J.D."/>
            <person name="Buckley D.H."/>
        </authorList>
    </citation>
    <scope>NUCLEOTIDE SEQUENCE [LARGE SCALE GENOMIC DNA]</scope>
    <source>
        <strain evidence="1 2">RP11</strain>
    </source>
</reference>
<protein>
    <submittedName>
        <fullName evidence="1">DUF1571 domain-containing protein</fullName>
    </submittedName>
</protein>
<dbReference type="EMBL" id="VOSW01000116">
    <property type="protein sequence ID" value="KAE8754649.1"/>
    <property type="molecule type" value="Genomic_DNA"/>
</dbReference>
<dbReference type="InterPro" id="IPR011465">
    <property type="entry name" value="DUF1571"/>
</dbReference>
<proteinExistence type="predicted"/>
<evidence type="ECO:0000313" key="1">
    <source>
        <dbReference type="EMBL" id="KAE8754649.1"/>
    </source>
</evidence>